<reference evidence="3" key="1">
    <citation type="journal article" date="2015" name="Nature">
        <title>Complex archaea that bridge the gap between prokaryotes and eukaryotes.</title>
        <authorList>
            <person name="Spang A."/>
            <person name="Saw J.H."/>
            <person name="Jorgensen S.L."/>
            <person name="Zaremba-Niedzwiedzka K."/>
            <person name="Martijn J."/>
            <person name="Lind A.E."/>
            <person name="van Eijk R."/>
            <person name="Schleper C."/>
            <person name="Guy L."/>
            <person name="Ettema T.J."/>
        </authorList>
    </citation>
    <scope>NUCLEOTIDE SEQUENCE</scope>
</reference>
<dbReference type="InterPro" id="IPR029063">
    <property type="entry name" value="SAM-dependent_MTases_sf"/>
</dbReference>
<dbReference type="GO" id="GO:0008757">
    <property type="term" value="F:S-adenosylmethionine-dependent methyltransferase activity"/>
    <property type="evidence" value="ECO:0007669"/>
    <property type="project" value="InterPro"/>
</dbReference>
<evidence type="ECO:0000259" key="2">
    <source>
        <dbReference type="Pfam" id="PF08241"/>
    </source>
</evidence>
<gene>
    <name evidence="3" type="ORF">LCGC14_2419910</name>
</gene>
<accession>A0A0F9CC60</accession>
<dbReference type="SUPFAM" id="SSF53335">
    <property type="entry name" value="S-adenosyl-L-methionine-dependent methyltransferases"/>
    <property type="match status" value="1"/>
</dbReference>
<dbReference type="InterPro" id="IPR013216">
    <property type="entry name" value="Methyltransf_11"/>
</dbReference>
<dbReference type="CDD" id="cd02440">
    <property type="entry name" value="AdoMet_MTases"/>
    <property type="match status" value="1"/>
</dbReference>
<dbReference type="PANTHER" id="PTHR43591">
    <property type="entry name" value="METHYLTRANSFERASE"/>
    <property type="match status" value="1"/>
</dbReference>
<dbReference type="AlphaFoldDB" id="A0A0F9CC60"/>
<feature type="compositionally biased region" description="Basic and acidic residues" evidence="1">
    <location>
        <begin position="1"/>
        <end position="10"/>
    </location>
</feature>
<feature type="domain" description="Methyltransferase type 11" evidence="2">
    <location>
        <begin position="52"/>
        <end position="149"/>
    </location>
</feature>
<organism evidence="3">
    <name type="scientific">marine sediment metagenome</name>
    <dbReference type="NCBI Taxonomy" id="412755"/>
    <lineage>
        <taxon>unclassified sequences</taxon>
        <taxon>metagenomes</taxon>
        <taxon>ecological metagenomes</taxon>
    </lineage>
</organism>
<proteinExistence type="predicted"/>
<name>A0A0F9CC60_9ZZZZ</name>
<comment type="caution">
    <text evidence="3">The sequence shown here is derived from an EMBL/GenBank/DDBJ whole genome shotgun (WGS) entry which is preliminary data.</text>
</comment>
<protein>
    <recommendedName>
        <fullName evidence="2">Methyltransferase type 11 domain-containing protein</fullName>
    </recommendedName>
</protein>
<feature type="compositionally biased region" description="Low complexity" evidence="1">
    <location>
        <begin position="16"/>
        <end position="25"/>
    </location>
</feature>
<sequence>MSFERGRPSAHDTQSQYARQAQRYAESSLHRRGESLETVRRLAAATGSDTVLDLGTGTGFTAFVVAADAARVIAADLTPEMLRQAQRLARERELDTKLEWTLAAAESLPFADNTIPVITCRYASHHFHDLPRALRELARVTQPKGRVVLCDVVAPEAAEMAEMMNKLEQLRDPTHVWDYPLSQWRQELLPAAGFEVQEVVRGKNPQLFSEWVHRAGTPRDAVAQLNQMFAAASEEAQQAFEVRRQGAEIFFSWDNATILAVKR</sequence>
<dbReference type="EMBL" id="LAZR01036764">
    <property type="protein sequence ID" value="KKL23982.1"/>
    <property type="molecule type" value="Genomic_DNA"/>
</dbReference>
<feature type="region of interest" description="Disordered" evidence="1">
    <location>
        <begin position="1"/>
        <end position="32"/>
    </location>
</feature>
<dbReference type="Pfam" id="PF08241">
    <property type="entry name" value="Methyltransf_11"/>
    <property type="match status" value="1"/>
</dbReference>
<evidence type="ECO:0000256" key="1">
    <source>
        <dbReference type="SAM" id="MobiDB-lite"/>
    </source>
</evidence>
<evidence type="ECO:0000313" key="3">
    <source>
        <dbReference type="EMBL" id="KKL23982.1"/>
    </source>
</evidence>
<dbReference type="PANTHER" id="PTHR43591:SF24">
    <property type="entry name" value="2-METHOXY-6-POLYPRENYL-1,4-BENZOQUINOL METHYLASE, MITOCHONDRIAL"/>
    <property type="match status" value="1"/>
</dbReference>
<dbReference type="Gene3D" id="3.40.50.150">
    <property type="entry name" value="Vaccinia Virus protein VP39"/>
    <property type="match status" value="1"/>
</dbReference>